<feature type="domain" description="HTH iclR-type" evidence="3">
    <location>
        <begin position="1"/>
        <end position="55"/>
    </location>
</feature>
<name>A0ABX6P845_9BURK</name>
<proteinExistence type="predicted"/>
<dbReference type="InterPro" id="IPR005471">
    <property type="entry name" value="Tscrpt_reg_IclR_N"/>
</dbReference>
<dbReference type="InterPro" id="IPR036390">
    <property type="entry name" value="WH_DNA-bd_sf"/>
</dbReference>
<dbReference type="InterPro" id="IPR029016">
    <property type="entry name" value="GAF-like_dom_sf"/>
</dbReference>
<reference evidence="4 5" key="2">
    <citation type="submission" date="2020-05" db="EMBL/GenBank/DDBJ databases">
        <authorList>
            <person name="Khan S.A."/>
            <person name="Jeon C.O."/>
            <person name="Chun B.H."/>
        </authorList>
    </citation>
    <scope>NUCLEOTIDE SEQUENCE [LARGE SCALE GENOMIC DNA]</scope>
    <source>
        <strain evidence="4 5">H242</strain>
    </source>
</reference>
<evidence type="ECO:0000256" key="2">
    <source>
        <dbReference type="ARBA" id="ARBA00023163"/>
    </source>
</evidence>
<dbReference type="PANTHER" id="PTHR30136">
    <property type="entry name" value="HELIX-TURN-HELIX TRANSCRIPTIONAL REGULATOR, ICLR FAMILY"/>
    <property type="match status" value="1"/>
</dbReference>
<keyword evidence="5" id="KW-1185">Reference proteome</keyword>
<keyword evidence="2" id="KW-0804">Transcription</keyword>
<dbReference type="PROSITE" id="PS51077">
    <property type="entry name" value="HTH_ICLR"/>
    <property type="match status" value="1"/>
</dbReference>
<sequence length="181" mass="19515">MLKLVGAHNGNGIGTQEIVTRLGEQRSAVQRALQSLVAEGLVQRRADGRLYELGVEAVHLGRATFRQSPLVAKYQFGLQRIARLTGDTVFLSMQVGDFVMCVHREEGSTSVRAPRTRVGDLRVIGTTAGSLALLSTFADDAVRAMFERHRPAFARPGSTSRACAGTCRSRARPAMACSATT</sequence>
<dbReference type="PANTHER" id="PTHR30136:SF35">
    <property type="entry name" value="HTH-TYPE TRANSCRIPTIONAL REGULATOR RV1719"/>
    <property type="match status" value="1"/>
</dbReference>
<gene>
    <name evidence="4" type="ORF">HK414_21965</name>
</gene>
<evidence type="ECO:0000256" key="1">
    <source>
        <dbReference type="ARBA" id="ARBA00023015"/>
    </source>
</evidence>
<dbReference type="Gene3D" id="3.30.450.40">
    <property type="match status" value="1"/>
</dbReference>
<dbReference type="Proteomes" id="UP000500826">
    <property type="component" value="Chromosome"/>
</dbReference>
<protein>
    <submittedName>
        <fullName evidence="4">Helix-turn-helix domain-containing protein</fullName>
    </submittedName>
</protein>
<organism evidence="4 5">
    <name type="scientific">Ramlibacter terrae</name>
    <dbReference type="NCBI Taxonomy" id="2732511"/>
    <lineage>
        <taxon>Bacteria</taxon>
        <taxon>Pseudomonadati</taxon>
        <taxon>Pseudomonadota</taxon>
        <taxon>Betaproteobacteria</taxon>
        <taxon>Burkholderiales</taxon>
        <taxon>Comamonadaceae</taxon>
        <taxon>Ramlibacter</taxon>
    </lineage>
</organism>
<dbReference type="SUPFAM" id="SSF55781">
    <property type="entry name" value="GAF domain-like"/>
    <property type="match status" value="1"/>
</dbReference>
<dbReference type="InterPro" id="IPR036388">
    <property type="entry name" value="WH-like_DNA-bd_sf"/>
</dbReference>
<accession>A0ABX6P845</accession>
<dbReference type="EMBL" id="CP053418">
    <property type="protein sequence ID" value="QJW85141.1"/>
    <property type="molecule type" value="Genomic_DNA"/>
</dbReference>
<dbReference type="Pfam" id="PF09339">
    <property type="entry name" value="HTH_IclR"/>
    <property type="match status" value="1"/>
</dbReference>
<dbReference type="Gene3D" id="1.10.10.10">
    <property type="entry name" value="Winged helix-like DNA-binding domain superfamily/Winged helix DNA-binding domain"/>
    <property type="match status" value="1"/>
</dbReference>
<reference evidence="4 5" key="1">
    <citation type="submission" date="2020-05" db="EMBL/GenBank/DDBJ databases">
        <title>Ramlibacter rhizophilus sp. nov., isolated from rhizosphere soil of national flower Mugunghwa from South Korea.</title>
        <authorList>
            <person name="Zheng-Fei Y."/>
            <person name="Huan T."/>
        </authorList>
    </citation>
    <scope>NUCLEOTIDE SEQUENCE [LARGE SCALE GENOMIC DNA]</scope>
    <source>
        <strain evidence="4 5">H242</strain>
    </source>
</reference>
<dbReference type="SUPFAM" id="SSF46785">
    <property type="entry name" value="Winged helix' DNA-binding domain"/>
    <property type="match status" value="1"/>
</dbReference>
<evidence type="ECO:0000259" key="3">
    <source>
        <dbReference type="PROSITE" id="PS51077"/>
    </source>
</evidence>
<keyword evidence="1" id="KW-0805">Transcription regulation</keyword>
<dbReference type="InterPro" id="IPR050707">
    <property type="entry name" value="HTH_MetabolicPath_Reg"/>
</dbReference>
<evidence type="ECO:0000313" key="4">
    <source>
        <dbReference type="EMBL" id="QJW85141.1"/>
    </source>
</evidence>
<evidence type="ECO:0000313" key="5">
    <source>
        <dbReference type="Proteomes" id="UP000500826"/>
    </source>
</evidence>